<dbReference type="Proteomes" id="UP000249522">
    <property type="component" value="Unassembled WGS sequence"/>
</dbReference>
<keyword evidence="1 3" id="KW-0489">Methyltransferase</keyword>
<keyword evidence="4" id="KW-1185">Reference proteome</keyword>
<reference evidence="3 4" key="1">
    <citation type="submission" date="2018-06" db="EMBL/GenBank/DDBJ databases">
        <title>Paenibacillus imtechensis sp. nov.</title>
        <authorList>
            <person name="Pinnaka A.K."/>
            <person name="Singh H."/>
            <person name="Kaur M."/>
        </authorList>
    </citation>
    <scope>NUCLEOTIDE SEQUENCE [LARGE SCALE GENOMIC DNA]</scope>
    <source>
        <strain evidence="3 4">SMB1</strain>
    </source>
</reference>
<proteinExistence type="predicted"/>
<organism evidence="3 4">
    <name type="scientific">Paenibacillus sambharensis</name>
    <dbReference type="NCBI Taxonomy" id="1803190"/>
    <lineage>
        <taxon>Bacteria</taxon>
        <taxon>Bacillati</taxon>
        <taxon>Bacillota</taxon>
        <taxon>Bacilli</taxon>
        <taxon>Bacillales</taxon>
        <taxon>Paenibacillaceae</taxon>
        <taxon>Paenibacillus</taxon>
    </lineage>
</organism>
<dbReference type="AlphaFoldDB" id="A0A2W1L3H4"/>
<evidence type="ECO:0000313" key="4">
    <source>
        <dbReference type="Proteomes" id="UP000249522"/>
    </source>
</evidence>
<dbReference type="Gene3D" id="3.40.50.12710">
    <property type="match status" value="1"/>
</dbReference>
<sequence>MDRETLLHARIRDRITAEGTAGWLLDGSGRKRYVQAISFRDYMAECLYAEGLGYYRDGAVRVGRKGDFYTSSGIGSLMGDMLADYLNKHALAAGNPLYIMEWGAGTGRLGLQMLARWRLMGMQGSRLPVYRMVDSSRSHLKAAYQAAAEEGLAEHIRLLEPDEAWEHLREAGQGAVVIANELLDAFPVHRIIQLGGKLKELGAAVSDSGNTDPFRECVLEDIRPEVEQAVLWHELELREHQRAELNVEGMKWLQRLCRVLGSGMIILIDYGAEAEELTGPHRMNGTLLCYKRHVAHDNPYRDPGSQDITAHVNFTAVRKAAESEGWQVAEYCSQQQFLIRAGILDELREHDNPDPFCPEARRNRAVRQLLLSDGMSERFQVMVLRKNERGAV</sequence>
<dbReference type="SUPFAM" id="SSF53335">
    <property type="entry name" value="S-adenosyl-L-methionine-dependent methyltransferases"/>
    <property type="match status" value="1"/>
</dbReference>
<dbReference type="Pfam" id="PF02636">
    <property type="entry name" value="Methyltransf_28"/>
    <property type="match status" value="1"/>
</dbReference>
<dbReference type="InterPro" id="IPR038375">
    <property type="entry name" value="NDUFAF7_sf"/>
</dbReference>
<evidence type="ECO:0000256" key="2">
    <source>
        <dbReference type="ARBA" id="ARBA00022679"/>
    </source>
</evidence>
<dbReference type="PANTHER" id="PTHR12049:SF7">
    <property type="entry name" value="PROTEIN ARGININE METHYLTRANSFERASE NDUFAF7, MITOCHONDRIAL"/>
    <property type="match status" value="1"/>
</dbReference>
<comment type="caution">
    <text evidence="3">The sequence shown here is derived from an EMBL/GenBank/DDBJ whole genome shotgun (WGS) entry which is preliminary data.</text>
</comment>
<evidence type="ECO:0000313" key="3">
    <source>
        <dbReference type="EMBL" id="PZD93906.1"/>
    </source>
</evidence>
<dbReference type="InterPro" id="IPR003788">
    <property type="entry name" value="NDUFAF7"/>
</dbReference>
<accession>A0A2W1L3H4</accession>
<dbReference type="EMBL" id="QKRB01000055">
    <property type="protein sequence ID" value="PZD93906.1"/>
    <property type="molecule type" value="Genomic_DNA"/>
</dbReference>
<dbReference type="PANTHER" id="PTHR12049">
    <property type="entry name" value="PROTEIN ARGININE METHYLTRANSFERASE NDUFAF7, MITOCHONDRIAL"/>
    <property type="match status" value="1"/>
</dbReference>
<dbReference type="GO" id="GO:0032259">
    <property type="term" value="P:methylation"/>
    <property type="evidence" value="ECO:0007669"/>
    <property type="project" value="UniProtKB-KW"/>
</dbReference>
<gene>
    <name evidence="3" type="ORF">DNH61_20630</name>
</gene>
<protein>
    <submittedName>
        <fullName evidence="3">SAM-dependent methyltransferase</fullName>
    </submittedName>
</protein>
<dbReference type="GO" id="GO:0035243">
    <property type="term" value="F:protein-arginine omega-N symmetric methyltransferase activity"/>
    <property type="evidence" value="ECO:0007669"/>
    <property type="project" value="TreeGrafter"/>
</dbReference>
<dbReference type="OrthoDB" id="9794208at2"/>
<name>A0A2W1L3H4_9BACL</name>
<keyword evidence="2 3" id="KW-0808">Transferase</keyword>
<dbReference type="RefSeq" id="WP_111148716.1">
    <property type="nucleotide sequence ID" value="NZ_QKRB01000055.1"/>
</dbReference>
<evidence type="ECO:0000256" key="1">
    <source>
        <dbReference type="ARBA" id="ARBA00022603"/>
    </source>
</evidence>
<dbReference type="InterPro" id="IPR029063">
    <property type="entry name" value="SAM-dependent_MTases_sf"/>
</dbReference>